<evidence type="ECO:0000313" key="2">
    <source>
        <dbReference type="EnsemblMetazoa" id="GPPI035250-PA"/>
    </source>
</evidence>
<dbReference type="Proteomes" id="UP000092460">
    <property type="component" value="Unassembled WGS sequence"/>
</dbReference>
<name>A0A1B0BN27_9MUSC</name>
<keyword evidence="1" id="KW-1133">Transmembrane helix</keyword>
<protein>
    <submittedName>
        <fullName evidence="2">Uncharacterized protein</fullName>
    </submittedName>
</protein>
<evidence type="ECO:0000256" key="1">
    <source>
        <dbReference type="SAM" id="Phobius"/>
    </source>
</evidence>
<keyword evidence="1" id="KW-0472">Membrane</keyword>
<reference evidence="2" key="2">
    <citation type="submission" date="2020-05" db="UniProtKB">
        <authorList>
            <consortium name="EnsemblMetazoa"/>
        </authorList>
    </citation>
    <scope>IDENTIFICATION</scope>
    <source>
        <strain evidence="2">IAEA</strain>
    </source>
</reference>
<keyword evidence="3" id="KW-1185">Reference proteome</keyword>
<keyword evidence="1" id="KW-0812">Transmembrane</keyword>
<dbReference type="EMBL" id="JXJN01017147">
    <property type="status" value="NOT_ANNOTATED_CDS"/>
    <property type="molecule type" value="Genomic_DNA"/>
</dbReference>
<proteinExistence type="predicted"/>
<feature type="transmembrane region" description="Helical" evidence="1">
    <location>
        <begin position="43"/>
        <end position="64"/>
    </location>
</feature>
<sequence length="200" mass="22423">MLQFTSLSFQIKAKFVPLSLPASVKIMAIVFLEALFHHAGVKCIALLVCGIMATGMCLCPVMLFRPCLDSWQSNNSDPGTVNQKLSTFIPVTEILQHIRKEKMYPDFDSTSSPSIKENIIILSSQKLLLHPASSSDFRFISDWNCICGGVNKTQTSICAYLCFCAIHVIASNRAETAHLKKQNAINSLSHMHLRFRFRRE</sequence>
<dbReference type="VEuPathDB" id="VectorBase:GPPI035250"/>
<accession>A0A1B0BN27</accession>
<dbReference type="AlphaFoldDB" id="A0A1B0BN27"/>
<feature type="transmembrane region" description="Helical" evidence="1">
    <location>
        <begin position="15"/>
        <end position="36"/>
    </location>
</feature>
<organism evidence="2 3">
    <name type="scientific">Glossina palpalis gambiensis</name>
    <dbReference type="NCBI Taxonomy" id="67801"/>
    <lineage>
        <taxon>Eukaryota</taxon>
        <taxon>Metazoa</taxon>
        <taxon>Ecdysozoa</taxon>
        <taxon>Arthropoda</taxon>
        <taxon>Hexapoda</taxon>
        <taxon>Insecta</taxon>
        <taxon>Pterygota</taxon>
        <taxon>Neoptera</taxon>
        <taxon>Endopterygota</taxon>
        <taxon>Diptera</taxon>
        <taxon>Brachycera</taxon>
        <taxon>Muscomorpha</taxon>
        <taxon>Hippoboscoidea</taxon>
        <taxon>Glossinidae</taxon>
        <taxon>Glossina</taxon>
    </lineage>
</organism>
<evidence type="ECO:0000313" key="3">
    <source>
        <dbReference type="Proteomes" id="UP000092460"/>
    </source>
</evidence>
<reference evidence="3" key="1">
    <citation type="submission" date="2015-01" db="EMBL/GenBank/DDBJ databases">
        <authorList>
            <person name="Aksoy S."/>
            <person name="Warren W."/>
            <person name="Wilson R.K."/>
        </authorList>
    </citation>
    <scope>NUCLEOTIDE SEQUENCE [LARGE SCALE GENOMIC DNA]</scope>
    <source>
        <strain evidence="3">IAEA</strain>
    </source>
</reference>
<dbReference type="EnsemblMetazoa" id="GPPI035250-RA">
    <property type="protein sequence ID" value="GPPI035250-PA"/>
    <property type="gene ID" value="GPPI035250"/>
</dbReference>